<evidence type="ECO:0000313" key="2">
    <source>
        <dbReference type="Proteomes" id="UP000183832"/>
    </source>
</evidence>
<sequence>MTQKCSTIDNCLDLHQKIFEQCGWWRFGFEGSRIRVKVDDLNLFNKPIYFCNVGESLKDIHRMTLHANMTTHVKNSLKLSKHTKEQRKIFKSRWWGGDLTNESGVRKTHATVSLKMT</sequence>
<organism evidence="1 2">
    <name type="scientific">Clunio marinus</name>
    <dbReference type="NCBI Taxonomy" id="568069"/>
    <lineage>
        <taxon>Eukaryota</taxon>
        <taxon>Metazoa</taxon>
        <taxon>Ecdysozoa</taxon>
        <taxon>Arthropoda</taxon>
        <taxon>Hexapoda</taxon>
        <taxon>Insecta</taxon>
        <taxon>Pterygota</taxon>
        <taxon>Neoptera</taxon>
        <taxon>Endopterygota</taxon>
        <taxon>Diptera</taxon>
        <taxon>Nematocera</taxon>
        <taxon>Chironomoidea</taxon>
        <taxon>Chironomidae</taxon>
        <taxon>Clunio</taxon>
    </lineage>
</organism>
<proteinExistence type="predicted"/>
<evidence type="ECO:0000313" key="1">
    <source>
        <dbReference type="EMBL" id="CRL00667.1"/>
    </source>
</evidence>
<reference evidence="1 2" key="1">
    <citation type="submission" date="2015-04" db="EMBL/GenBank/DDBJ databases">
        <authorList>
            <person name="Syromyatnikov M.Y."/>
            <person name="Popov V.N."/>
        </authorList>
    </citation>
    <scope>NUCLEOTIDE SEQUENCE [LARGE SCALE GENOMIC DNA]</scope>
</reference>
<dbReference type="Proteomes" id="UP000183832">
    <property type="component" value="Unassembled WGS sequence"/>
</dbReference>
<keyword evidence="2" id="KW-1185">Reference proteome</keyword>
<protein>
    <submittedName>
        <fullName evidence="1">CLUMA_CG013927, isoform A</fullName>
    </submittedName>
</protein>
<dbReference type="AlphaFoldDB" id="A0A1J1IKA7"/>
<dbReference type="EMBL" id="CVRI01000054">
    <property type="protein sequence ID" value="CRL00667.1"/>
    <property type="molecule type" value="Genomic_DNA"/>
</dbReference>
<gene>
    <name evidence="1" type="ORF">CLUMA_CG013927</name>
</gene>
<name>A0A1J1IKA7_9DIPT</name>
<accession>A0A1J1IKA7</accession>